<protein>
    <recommendedName>
        <fullName evidence="1">AAA+ ATPase domain-containing protein</fullName>
    </recommendedName>
</protein>
<dbReference type="InterPro" id="IPR003959">
    <property type="entry name" value="ATPase_AAA_core"/>
</dbReference>
<dbReference type="CDD" id="cd19481">
    <property type="entry name" value="RecA-like_protease"/>
    <property type="match status" value="1"/>
</dbReference>
<evidence type="ECO:0000313" key="2">
    <source>
        <dbReference type="EMBL" id="KAK6638192.1"/>
    </source>
</evidence>
<dbReference type="Gene3D" id="3.40.50.300">
    <property type="entry name" value="P-loop containing nucleotide triphosphate hydrolases"/>
    <property type="match status" value="2"/>
</dbReference>
<sequence length="730" mass="80952">MSMRVFTLPRNPFNVQRCLLPDCDFLKKNYGKYCLISSPETDCKFLVKIGLYQVKTIKDTIYLDPSVISHSTVCDMCKIDSLNNTAFNNFVILKTPQTAKKVNVVIVFTDVFCIKKYNRCHNDLINIIRNILKFFAFCNKSSLSLVNLNESKNCGISSLVVTTIDNSKKLQLYEVDSMTEIIIEKVTTELKLNQSQLKANLSQIGGCKKAYELLKEAIHLGRIGTQGTFSSKILLIGPSGSGKTTLVRYLAHELNMVLLEISAIEAKSSDIFEKAQIYAENNENCIVLIENIDLLCGKRQSKKSLGELIKFVDSVHNTIGINIICTTSSLDDVDVQLRKHGRFEDEIEITIPTASEREDIINKILITAEVTCSDTLLKQIAKWTPGFVAADLKLLVTEALLKLYKMQNSVITEDSTLLENCFKLALNKVIPFGLKGAVGLCTGNEVTFSQIGGLDSVKKVLNLSVTLQLENPNAFHKLGVPLTKGILLYGPPGCAKTTLVKALAKESNTTFLATSAADLYSPYVGDAENKIVQLFARARIGAPAIVFIDEIDAVVGSKSGDRERGVQERILSTLLVEMDGVGLKVNTKKDVNPDGDRKTFQSSDGVIVIGATNHPQLLDDALKRPGRFDKLIYIPPPNVSERLKILTTLTSKMPLHDSVNLEWLAEVTEFYSGADLKNLCQESGLHALTTTNMTAEEIHQSHFEHVISQFKPSLNEKIISFYESFQKFNQ</sequence>
<organism evidence="2 3">
    <name type="scientific">Polyplax serrata</name>
    <name type="common">Common mouse louse</name>
    <dbReference type="NCBI Taxonomy" id="468196"/>
    <lineage>
        <taxon>Eukaryota</taxon>
        <taxon>Metazoa</taxon>
        <taxon>Ecdysozoa</taxon>
        <taxon>Arthropoda</taxon>
        <taxon>Hexapoda</taxon>
        <taxon>Insecta</taxon>
        <taxon>Pterygota</taxon>
        <taxon>Neoptera</taxon>
        <taxon>Paraneoptera</taxon>
        <taxon>Psocodea</taxon>
        <taxon>Troctomorpha</taxon>
        <taxon>Phthiraptera</taxon>
        <taxon>Anoplura</taxon>
        <taxon>Polyplacidae</taxon>
        <taxon>Polyplax</taxon>
    </lineage>
</organism>
<name>A0ABR1BCZ4_POLSC</name>
<proteinExistence type="predicted"/>
<dbReference type="SMART" id="SM00382">
    <property type="entry name" value="AAA"/>
    <property type="match status" value="2"/>
</dbReference>
<dbReference type="EMBL" id="JAWJWF010000002">
    <property type="protein sequence ID" value="KAK6638192.1"/>
    <property type="molecule type" value="Genomic_DNA"/>
</dbReference>
<dbReference type="SUPFAM" id="SSF52540">
    <property type="entry name" value="P-loop containing nucleoside triphosphate hydrolases"/>
    <property type="match status" value="2"/>
</dbReference>
<comment type="caution">
    <text evidence="2">The sequence shown here is derived from an EMBL/GenBank/DDBJ whole genome shotgun (WGS) entry which is preliminary data.</text>
</comment>
<dbReference type="InterPro" id="IPR041569">
    <property type="entry name" value="AAA_lid_3"/>
</dbReference>
<dbReference type="Pfam" id="PF17862">
    <property type="entry name" value="AAA_lid_3"/>
    <property type="match status" value="1"/>
</dbReference>
<keyword evidence="3" id="KW-1185">Reference proteome</keyword>
<dbReference type="Proteomes" id="UP001359485">
    <property type="component" value="Unassembled WGS sequence"/>
</dbReference>
<dbReference type="Pfam" id="PF00004">
    <property type="entry name" value="AAA"/>
    <property type="match status" value="2"/>
</dbReference>
<dbReference type="PROSITE" id="PS00674">
    <property type="entry name" value="AAA"/>
    <property type="match status" value="1"/>
</dbReference>
<dbReference type="InterPro" id="IPR050168">
    <property type="entry name" value="AAA_ATPase_domain"/>
</dbReference>
<dbReference type="InterPro" id="IPR003593">
    <property type="entry name" value="AAA+_ATPase"/>
</dbReference>
<accession>A0ABR1BCZ4</accession>
<dbReference type="InterPro" id="IPR027417">
    <property type="entry name" value="P-loop_NTPase"/>
</dbReference>
<reference evidence="2 3" key="1">
    <citation type="submission" date="2023-09" db="EMBL/GenBank/DDBJ databases">
        <title>Genomes of two closely related lineages of the louse Polyplax serrata with different host specificities.</title>
        <authorList>
            <person name="Martinu J."/>
            <person name="Tarabai H."/>
            <person name="Stefka J."/>
            <person name="Hypsa V."/>
        </authorList>
    </citation>
    <scope>NUCLEOTIDE SEQUENCE [LARGE SCALE GENOMIC DNA]</scope>
    <source>
        <strain evidence="2">98ZLc_SE</strain>
    </source>
</reference>
<feature type="domain" description="AAA+ ATPase" evidence="1">
    <location>
        <begin position="229"/>
        <end position="353"/>
    </location>
</feature>
<gene>
    <name evidence="2" type="ORF">RUM44_008620</name>
</gene>
<dbReference type="InterPro" id="IPR003960">
    <property type="entry name" value="ATPase_AAA_CS"/>
</dbReference>
<evidence type="ECO:0000259" key="1">
    <source>
        <dbReference type="SMART" id="SM00382"/>
    </source>
</evidence>
<dbReference type="Gene3D" id="1.10.8.60">
    <property type="match status" value="2"/>
</dbReference>
<dbReference type="PANTHER" id="PTHR23077">
    <property type="entry name" value="AAA-FAMILY ATPASE"/>
    <property type="match status" value="1"/>
</dbReference>
<dbReference type="PANTHER" id="PTHR23077:SF194">
    <property type="entry name" value="ATPASE FAMILY GENE 2 PROTEIN HOMOLOG B"/>
    <property type="match status" value="1"/>
</dbReference>
<feature type="domain" description="AAA+ ATPase" evidence="1">
    <location>
        <begin position="482"/>
        <end position="638"/>
    </location>
</feature>
<evidence type="ECO:0000313" key="3">
    <source>
        <dbReference type="Proteomes" id="UP001359485"/>
    </source>
</evidence>